<gene>
    <name evidence="1" type="ORF">AVDCRST_MAG80-1625</name>
</gene>
<dbReference type="PANTHER" id="PTHR30337">
    <property type="entry name" value="COMPONENT OF ATP-DEPENDENT DSDNA EXONUCLEASE"/>
    <property type="match status" value="1"/>
</dbReference>
<proteinExistence type="predicted"/>
<evidence type="ECO:0000313" key="1">
    <source>
        <dbReference type="EMBL" id="CAA9444364.1"/>
    </source>
</evidence>
<dbReference type="Gene3D" id="3.60.21.10">
    <property type="match status" value="1"/>
</dbReference>
<dbReference type="PANTHER" id="PTHR30337:SF0">
    <property type="entry name" value="NUCLEASE SBCCD SUBUNIT D"/>
    <property type="match status" value="1"/>
</dbReference>
<accession>A0A6J4QLN5</accession>
<organism evidence="1">
    <name type="scientific">uncultured Rubrobacteraceae bacterium</name>
    <dbReference type="NCBI Taxonomy" id="349277"/>
    <lineage>
        <taxon>Bacteria</taxon>
        <taxon>Bacillati</taxon>
        <taxon>Actinomycetota</taxon>
        <taxon>Rubrobacteria</taxon>
        <taxon>Rubrobacterales</taxon>
        <taxon>Rubrobacteraceae</taxon>
        <taxon>environmental samples</taxon>
    </lineage>
</organism>
<dbReference type="EMBL" id="CADCVC010000139">
    <property type="protein sequence ID" value="CAA9444364.1"/>
    <property type="molecule type" value="Genomic_DNA"/>
</dbReference>
<sequence length="314" mass="34111">MIIGFLKQTARIVERGIPYFGIAGNHETPRLRTTTAALEYANMVGAYFAHGFDVEYEPVEVGGANVTLALVPHGAVGDRQVIVTPDRDADVNIMVTHGTVPGLKVGSHELGEVDLPNRVLDGDFDYVALGHYHYFHEHKKNTYYAGATERFGFGEVDSEPGFAILTFSESGLEIEHIPVETRPMIDLPKIDAADMTGADLTDAVRERAEARDIDGAIVRQKVVDAPRGLAGEMDRALLRELKRRCLNYSLEVTETGTIEAPGEGPEASFGSLEEEFKAFVGARRESGELAPAFAGEFLEKGLSYLKAAGGGERT</sequence>
<dbReference type="InterPro" id="IPR029052">
    <property type="entry name" value="Metallo-depent_PP-like"/>
</dbReference>
<dbReference type="InterPro" id="IPR050535">
    <property type="entry name" value="DNA_Repair-Maintenance_Comp"/>
</dbReference>
<dbReference type="SUPFAM" id="SSF56300">
    <property type="entry name" value="Metallo-dependent phosphatases"/>
    <property type="match status" value="1"/>
</dbReference>
<name>A0A6J4QLN5_9ACTN</name>
<reference evidence="1" key="1">
    <citation type="submission" date="2020-02" db="EMBL/GenBank/DDBJ databases">
        <authorList>
            <person name="Meier V. D."/>
        </authorList>
    </citation>
    <scope>NUCLEOTIDE SEQUENCE</scope>
    <source>
        <strain evidence="1">AVDCRST_MAG80</strain>
    </source>
</reference>
<protein>
    <submittedName>
        <fullName evidence="1">DNA double-strand break repair protein Mre11</fullName>
    </submittedName>
</protein>
<dbReference type="AlphaFoldDB" id="A0A6J4QLN5"/>